<accession>A0A0R3SX42</accession>
<dbReference type="AlphaFoldDB" id="A0A0R3SX42"/>
<reference evidence="4" key="1">
    <citation type="submission" date="2017-02" db="UniProtKB">
        <authorList>
            <consortium name="WormBaseParasite"/>
        </authorList>
    </citation>
    <scope>IDENTIFICATION</scope>
</reference>
<evidence type="ECO:0000313" key="2">
    <source>
        <dbReference type="EMBL" id="VDL63036.1"/>
    </source>
</evidence>
<evidence type="ECO:0000313" key="4">
    <source>
        <dbReference type="WBParaSite" id="HDID_0001028901-mRNA-1"/>
    </source>
</evidence>
<gene>
    <name evidence="2" type="ORF">HDID_LOCUS10287</name>
</gene>
<evidence type="ECO:0000313" key="3">
    <source>
        <dbReference type="Proteomes" id="UP000274504"/>
    </source>
</evidence>
<reference evidence="2 3" key="2">
    <citation type="submission" date="2018-11" db="EMBL/GenBank/DDBJ databases">
        <authorList>
            <consortium name="Pathogen Informatics"/>
        </authorList>
    </citation>
    <scope>NUCLEOTIDE SEQUENCE [LARGE SCALE GENOMIC DNA]</scope>
</reference>
<sequence>MIDPHRAESSNEGQSINRETPDSETGSELARSAKFCNSVEINTLQKGFVHEEVMTEFISSISSFEVKRRQHTANASVREVLHLSHCRELSLKKEKEGKDV</sequence>
<proteinExistence type="predicted"/>
<dbReference type="Proteomes" id="UP000274504">
    <property type="component" value="Unassembled WGS sequence"/>
</dbReference>
<organism evidence="4">
    <name type="scientific">Hymenolepis diminuta</name>
    <name type="common">Rat tapeworm</name>
    <dbReference type="NCBI Taxonomy" id="6216"/>
    <lineage>
        <taxon>Eukaryota</taxon>
        <taxon>Metazoa</taxon>
        <taxon>Spiralia</taxon>
        <taxon>Lophotrochozoa</taxon>
        <taxon>Platyhelminthes</taxon>
        <taxon>Cestoda</taxon>
        <taxon>Eucestoda</taxon>
        <taxon>Cyclophyllidea</taxon>
        <taxon>Hymenolepididae</taxon>
        <taxon>Hymenolepis</taxon>
    </lineage>
</organism>
<feature type="compositionally biased region" description="Polar residues" evidence="1">
    <location>
        <begin position="10"/>
        <end position="26"/>
    </location>
</feature>
<dbReference type="EMBL" id="UYSG01011605">
    <property type="protein sequence ID" value="VDL63036.1"/>
    <property type="molecule type" value="Genomic_DNA"/>
</dbReference>
<evidence type="ECO:0000256" key="1">
    <source>
        <dbReference type="SAM" id="MobiDB-lite"/>
    </source>
</evidence>
<name>A0A0R3SX42_HYMDI</name>
<protein>
    <submittedName>
        <fullName evidence="4">Ovule protein</fullName>
    </submittedName>
</protein>
<feature type="region of interest" description="Disordered" evidence="1">
    <location>
        <begin position="1"/>
        <end position="29"/>
    </location>
</feature>
<dbReference type="WBParaSite" id="HDID_0001028901-mRNA-1">
    <property type="protein sequence ID" value="HDID_0001028901-mRNA-1"/>
    <property type="gene ID" value="HDID_0001028901"/>
</dbReference>